<protein>
    <submittedName>
        <fullName evidence="1">Uncharacterized protein</fullName>
    </submittedName>
</protein>
<sequence length="42" mass="5037">MNKENTMKVAREKRVYGSKQDWRCKTVQAEVPNQSLAIQHFW</sequence>
<keyword evidence="1" id="KW-0614">Plasmid</keyword>
<accession>A0A509DT21</accession>
<evidence type="ECO:0000313" key="1">
    <source>
        <dbReference type="EMBL" id="VUD39689.1"/>
    </source>
</evidence>
<proteinExistence type="predicted"/>
<dbReference type="EMBL" id="LR595878">
    <property type="protein sequence ID" value="VUD39689.1"/>
    <property type="molecule type" value="Genomic_DNA"/>
</dbReference>
<organism evidence="1">
    <name type="scientific">Escherichia coli</name>
    <dbReference type="NCBI Taxonomy" id="562"/>
    <lineage>
        <taxon>Bacteria</taxon>
        <taxon>Pseudomonadati</taxon>
        <taxon>Pseudomonadota</taxon>
        <taxon>Gammaproteobacteria</taxon>
        <taxon>Enterobacterales</taxon>
        <taxon>Enterobacteriaceae</taxon>
        <taxon>Escherichia</taxon>
    </lineage>
</organism>
<name>A0A509DT21_ECOLX</name>
<reference evidence="1" key="1">
    <citation type="submission" date="2019-06" db="EMBL/GenBank/DDBJ databases">
        <authorList>
            <consortium name="Pathogen Informatics"/>
        </authorList>
    </citation>
    <scope>NUCLEOTIDE SEQUENCE [LARGE SCALE GENOMIC DNA]</scope>
    <source>
        <strain evidence="1">VRES-hospital6495207</strain>
    </source>
</reference>
<gene>
    <name evidence="1" type="ORF">SAMEA4370386_00039</name>
</gene>
<geneLocation type="plasmid" evidence="1">
    <name>1</name>
</geneLocation>
<dbReference type="AlphaFoldDB" id="A0A509DT21"/>